<keyword evidence="4" id="KW-0326">Glycosidase</keyword>
<keyword evidence="3" id="KW-0378">Hydrolase</keyword>
<accession>A0A9D2C6E8</accession>
<evidence type="ECO:0000259" key="5">
    <source>
        <dbReference type="Pfam" id="PF00251"/>
    </source>
</evidence>
<evidence type="ECO:0000256" key="4">
    <source>
        <dbReference type="ARBA" id="ARBA00023295"/>
    </source>
</evidence>
<evidence type="ECO:0000313" key="6">
    <source>
        <dbReference type="EMBL" id="HIY59769.1"/>
    </source>
</evidence>
<evidence type="ECO:0000256" key="1">
    <source>
        <dbReference type="ARBA" id="ARBA00009902"/>
    </source>
</evidence>
<name>A0A9D2C6E8_9FIRM</name>
<dbReference type="InterPro" id="IPR051214">
    <property type="entry name" value="GH32_Enzymes"/>
</dbReference>
<dbReference type="Proteomes" id="UP000824007">
    <property type="component" value="Unassembled WGS sequence"/>
</dbReference>
<reference evidence="6" key="2">
    <citation type="submission" date="2021-04" db="EMBL/GenBank/DDBJ databases">
        <authorList>
            <person name="Gilroy R."/>
        </authorList>
    </citation>
    <scope>NUCLEOTIDE SEQUENCE</scope>
    <source>
        <strain evidence="6">ChiSxjej3B15-24422</strain>
    </source>
</reference>
<evidence type="ECO:0000256" key="3">
    <source>
        <dbReference type="ARBA" id="ARBA00022801"/>
    </source>
</evidence>
<evidence type="ECO:0000313" key="7">
    <source>
        <dbReference type="Proteomes" id="UP000824007"/>
    </source>
</evidence>
<dbReference type="EMBL" id="DXDD01000046">
    <property type="protein sequence ID" value="HIY59769.1"/>
    <property type="molecule type" value="Genomic_DNA"/>
</dbReference>
<comment type="caution">
    <text evidence="6">The sequence shown here is derived from an EMBL/GenBank/DDBJ whole genome shotgun (WGS) entry which is preliminary data.</text>
</comment>
<reference evidence="6" key="1">
    <citation type="journal article" date="2021" name="PeerJ">
        <title>Extensive microbial diversity within the chicken gut microbiome revealed by metagenomics and culture.</title>
        <authorList>
            <person name="Gilroy R."/>
            <person name="Ravi A."/>
            <person name="Getino M."/>
            <person name="Pursley I."/>
            <person name="Horton D.L."/>
            <person name="Alikhan N.F."/>
            <person name="Baker D."/>
            <person name="Gharbi K."/>
            <person name="Hall N."/>
            <person name="Watson M."/>
            <person name="Adriaenssens E.M."/>
            <person name="Foster-Nyarko E."/>
            <person name="Jarju S."/>
            <person name="Secka A."/>
            <person name="Antonio M."/>
            <person name="Oren A."/>
            <person name="Chaudhuri R.R."/>
            <person name="La Ragione R."/>
            <person name="Hildebrand F."/>
            <person name="Pallen M.J."/>
        </authorList>
    </citation>
    <scope>NUCLEOTIDE SEQUENCE</scope>
    <source>
        <strain evidence="6">ChiSxjej3B15-24422</strain>
    </source>
</reference>
<protein>
    <recommendedName>
        <fullName evidence="2">beta-fructofuranosidase</fullName>
        <ecNumber evidence="2">3.2.1.26</ecNumber>
    </recommendedName>
</protein>
<comment type="similarity">
    <text evidence="1">Belongs to the glycosyl hydrolase 32 family.</text>
</comment>
<organism evidence="6 7">
    <name type="scientific">Candidatus Eisenbergiella pullistercoris</name>
    <dbReference type="NCBI Taxonomy" id="2838555"/>
    <lineage>
        <taxon>Bacteria</taxon>
        <taxon>Bacillati</taxon>
        <taxon>Bacillota</taxon>
        <taxon>Clostridia</taxon>
        <taxon>Lachnospirales</taxon>
        <taxon>Lachnospiraceae</taxon>
        <taxon>Eisenbergiella</taxon>
    </lineage>
</organism>
<dbReference type="Gene3D" id="2.115.10.20">
    <property type="entry name" value="Glycosyl hydrolase domain, family 43"/>
    <property type="match status" value="1"/>
</dbReference>
<dbReference type="InterPro" id="IPR001362">
    <property type="entry name" value="Glyco_hydro_32"/>
</dbReference>
<proteinExistence type="inferred from homology"/>
<dbReference type="CDD" id="cd08995">
    <property type="entry name" value="GH32_EcAec43-like"/>
    <property type="match status" value="1"/>
</dbReference>
<dbReference type="SUPFAM" id="SSF75005">
    <property type="entry name" value="Arabinanase/levansucrase/invertase"/>
    <property type="match status" value="1"/>
</dbReference>
<dbReference type="GO" id="GO:0005975">
    <property type="term" value="P:carbohydrate metabolic process"/>
    <property type="evidence" value="ECO:0007669"/>
    <property type="project" value="InterPro"/>
</dbReference>
<dbReference type="InterPro" id="IPR023296">
    <property type="entry name" value="Glyco_hydro_beta-prop_sf"/>
</dbReference>
<dbReference type="InterPro" id="IPR013148">
    <property type="entry name" value="Glyco_hydro_32_N"/>
</dbReference>
<dbReference type="AlphaFoldDB" id="A0A9D2C6E8"/>
<feature type="domain" description="Glycosyl hydrolase family 32 N-terminal" evidence="5">
    <location>
        <begin position="124"/>
        <end position="257"/>
    </location>
</feature>
<evidence type="ECO:0000256" key="2">
    <source>
        <dbReference type="ARBA" id="ARBA00012758"/>
    </source>
</evidence>
<dbReference type="Gene3D" id="2.60.120.560">
    <property type="entry name" value="Exo-inulinase, domain 1"/>
    <property type="match status" value="1"/>
</dbReference>
<dbReference type="PANTHER" id="PTHR43101">
    <property type="entry name" value="BETA-FRUCTOSIDASE"/>
    <property type="match status" value="1"/>
</dbReference>
<dbReference type="SMART" id="SM00640">
    <property type="entry name" value="Glyco_32"/>
    <property type="match status" value="1"/>
</dbReference>
<sequence length="475" mass="54869">MTEKIFYSAPGARTGDVIPKYIDGKYQLFYLKGWKEPVPDGAVRGWHRMESEDLIHMGKEVPIHVQGGTGDLIFAEGKWHLFACIFPDGKQYITHYVSRDGSLDHWEYQEEDTFGPDGVIYQGPDWRDPRIEYDPETEEYRMILAARAQDGHSQTGCVGLCVSRDLKHWEYREPLYYPRCFNGACECPDIFRIGGWEYLVFSSYTNLFGTYYVKRRTGESHFQIPRNHRLDARGFYAAKTAGSETERYLFGWCPTKEENIFGFWPDGLKAQDYRTWDWGGEMVIHQLVQHPDGDLGLSLPRTRRELFAMPEENTFRKITDGWERKGEGWLSSAEDTQQMMLMQPLPETGLITAQIRMEGAMQAGVVLKTGPEMKEGYYLYVEPNRGRLVYRSWLRMSEDGGKTFPYDVELEAPVRTPEDGRYLLEILMEGSMGTAYVNGEAALSFRMYDLKEGNLGLFSLGRAAFERISLQKRRN</sequence>
<dbReference type="EC" id="3.2.1.26" evidence="2"/>
<dbReference type="GO" id="GO:0004564">
    <property type="term" value="F:beta-fructofuranosidase activity"/>
    <property type="evidence" value="ECO:0007669"/>
    <property type="project" value="UniProtKB-EC"/>
</dbReference>
<dbReference type="Pfam" id="PF00251">
    <property type="entry name" value="Glyco_hydro_32N"/>
    <property type="match status" value="1"/>
</dbReference>
<gene>
    <name evidence="6" type="ORF">H9831_03670</name>
</gene>
<dbReference type="PANTHER" id="PTHR43101:SF1">
    <property type="entry name" value="BETA-FRUCTOSIDASE"/>
    <property type="match status" value="1"/>
</dbReference>